<dbReference type="Gene3D" id="3.90.1150.10">
    <property type="entry name" value="Aspartate Aminotransferase, domain 1"/>
    <property type="match status" value="1"/>
</dbReference>
<organism evidence="7 8">
    <name type="scientific">Sporosarcina contaminans</name>
    <dbReference type="NCBI Taxonomy" id="633403"/>
    <lineage>
        <taxon>Bacteria</taxon>
        <taxon>Bacillati</taxon>
        <taxon>Bacillota</taxon>
        <taxon>Bacilli</taxon>
        <taxon>Bacillales</taxon>
        <taxon>Caryophanaceae</taxon>
        <taxon>Sporosarcina</taxon>
    </lineage>
</organism>
<dbReference type="EMBL" id="JBHTLT010000046">
    <property type="protein sequence ID" value="MFD1205452.1"/>
    <property type="molecule type" value="Genomic_DNA"/>
</dbReference>
<evidence type="ECO:0000256" key="1">
    <source>
        <dbReference type="ARBA" id="ARBA00001933"/>
    </source>
</evidence>
<dbReference type="SUPFAM" id="SSF53383">
    <property type="entry name" value="PLP-dependent transferases"/>
    <property type="match status" value="1"/>
</dbReference>
<dbReference type="Gene3D" id="3.40.640.10">
    <property type="entry name" value="Type I PLP-dependent aspartate aminotransferase-like (Major domain)"/>
    <property type="match status" value="1"/>
</dbReference>
<gene>
    <name evidence="7" type="ORF">ACFQ38_10115</name>
</gene>
<dbReference type="EC" id="4.4.1.13" evidence="2"/>
<dbReference type="PANTHER" id="PTHR43525">
    <property type="entry name" value="PROTEIN MALY"/>
    <property type="match status" value="1"/>
</dbReference>
<dbReference type="NCBIfam" id="TIGR04350">
    <property type="entry name" value="C_S_lyase_PatB"/>
    <property type="match status" value="1"/>
</dbReference>
<keyword evidence="4 7" id="KW-0456">Lyase</keyword>
<feature type="domain" description="Aminotransferase class I/classII large" evidence="6">
    <location>
        <begin position="39"/>
        <end position="384"/>
    </location>
</feature>
<dbReference type="InterPro" id="IPR004839">
    <property type="entry name" value="Aminotransferase_I/II_large"/>
</dbReference>
<dbReference type="CDD" id="cd00609">
    <property type="entry name" value="AAT_like"/>
    <property type="match status" value="1"/>
</dbReference>
<keyword evidence="3" id="KW-0663">Pyridoxal phosphate</keyword>
<comment type="caution">
    <text evidence="7">The sequence shown here is derived from an EMBL/GenBank/DDBJ whole genome shotgun (WGS) entry which is preliminary data.</text>
</comment>
<dbReference type="InterPro" id="IPR015422">
    <property type="entry name" value="PyrdxlP-dep_Trfase_small"/>
</dbReference>
<dbReference type="RefSeq" id="WP_381480623.1">
    <property type="nucleotide sequence ID" value="NZ_JBHTLT010000046.1"/>
</dbReference>
<dbReference type="Pfam" id="PF00155">
    <property type="entry name" value="Aminotran_1_2"/>
    <property type="match status" value="1"/>
</dbReference>
<evidence type="ECO:0000256" key="2">
    <source>
        <dbReference type="ARBA" id="ARBA00012224"/>
    </source>
</evidence>
<protein>
    <recommendedName>
        <fullName evidence="2">cysteine-S-conjugate beta-lyase</fullName>
        <ecNumber evidence="2">4.4.1.13</ecNumber>
    </recommendedName>
</protein>
<evidence type="ECO:0000313" key="8">
    <source>
        <dbReference type="Proteomes" id="UP001597231"/>
    </source>
</evidence>
<comment type="cofactor">
    <cofactor evidence="1">
        <name>pyridoxal 5'-phosphate</name>
        <dbReference type="ChEBI" id="CHEBI:597326"/>
    </cofactor>
</comment>
<evidence type="ECO:0000259" key="6">
    <source>
        <dbReference type="Pfam" id="PF00155"/>
    </source>
</evidence>
<evidence type="ECO:0000256" key="3">
    <source>
        <dbReference type="ARBA" id="ARBA00022898"/>
    </source>
</evidence>
<evidence type="ECO:0000256" key="4">
    <source>
        <dbReference type="ARBA" id="ARBA00023239"/>
    </source>
</evidence>
<reference evidence="8" key="1">
    <citation type="journal article" date="2019" name="Int. J. Syst. Evol. Microbiol.">
        <title>The Global Catalogue of Microorganisms (GCM) 10K type strain sequencing project: providing services to taxonomists for standard genome sequencing and annotation.</title>
        <authorList>
            <consortium name="The Broad Institute Genomics Platform"/>
            <consortium name="The Broad Institute Genome Sequencing Center for Infectious Disease"/>
            <person name="Wu L."/>
            <person name="Ma J."/>
        </authorList>
    </citation>
    <scope>NUCLEOTIDE SEQUENCE [LARGE SCALE GENOMIC DNA]</scope>
    <source>
        <strain evidence="8">CCUG 53915</strain>
    </source>
</reference>
<dbReference type="InterPro" id="IPR051798">
    <property type="entry name" value="Class-II_PLP-Dep_Aminotrans"/>
</dbReference>
<evidence type="ECO:0000313" key="7">
    <source>
        <dbReference type="EMBL" id="MFD1205452.1"/>
    </source>
</evidence>
<keyword evidence="8" id="KW-1185">Reference proteome</keyword>
<sequence>MREFEQVIDRKNTRSVKWGNMAAVYGIEDASDVLPMWIADMDFKAPEPVIEAMRERLDHGVFGYSYICSACKDAVRNWLSERHGWETKNEWMLFHHGVVPAIATVVETFTNEGDNILITSPVYPPFFNVPGHQQRNIVECRMIEEDGNYTIDFEEFERCLKKDVKLFILCNPHNPAGIVWSNEELKQMLELCNKYNVLVLSDEIHADLVLPGSVHTPLAKVAEEIGGRVITCVAPTKTFNLAGVQAAIMIAKDEDLREALQKNALSHGQMDLNAFASSALVAAYEEGGPWLNKLLEIISSNMDYVIDKLHEAVPKIHIRKPEATYLLWIDYRDTGLSEQEMMDKLLKKGKLALEPGSKYGEAGKGFLRMNIAAPRSVVEDGVERFITAMNS</sequence>
<dbReference type="PANTHER" id="PTHR43525:SF1">
    <property type="entry name" value="PROTEIN MALY"/>
    <property type="match status" value="1"/>
</dbReference>
<dbReference type="InterPro" id="IPR027619">
    <property type="entry name" value="C-S_lyase_PatB-like"/>
</dbReference>
<proteinExistence type="inferred from homology"/>
<dbReference type="GO" id="GO:0047804">
    <property type="term" value="F:cysteine-S-conjugate beta-lyase activity"/>
    <property type="evidence" value="ECO:0007669"/>
    <property type="project" value="UniProtKB-EC"/>
</dbReference>
<dbReference type="Proteomes" id="UP001597231">
    <property type="component" value="Unassembled WGS sequence"/>
</dbReference>
<name>A0ABW3U1H9_9BACL</name>
<dbReference type="InterPro" id="IPR015421">
    <property type="entry name" value="PyrdxlP-dep_Trfase_major"/>
</dbReference>
<accession>A0ABW3U1H9</accession>
<evidence type="ECO:0000256" key="5">
    <source>
        <dbReference type="ARBA" id="ARBA00037974"/>
    </source>
</evidence>
<comment type="similarity">
    <text evidence="5">Belongs to the class-II pyridoxal-phosphate-dependent aminotransferase family. MalY/PatB cystathionine beta-lyase subfamily.</text>
</comment>
<dbReference type="InterPro" id="IPR015424">
    <property type="entry name" value="PyrdxlP-dep_Trfase"/>
</dbReference>